<comment type="caution">
    <text evidence="6">The sequence shown here is derived from an EMBL/GenBank/DDBJ whole genome shotgun (WGS) entry which is preliminary data.</text>
</comment>
<sequence length="365" mass="42071">MKQTLIAKDLSKKILMVGVYYKNNAPGGMASVIDTYEKYIEQLRYIPSWKLSSRLTKIWYAFFAIVRYIILIIFDRKIKIIHIHGAANASFDRKRIFIQIARGFKKKIIYHIHASEFVPFYERHTRKEIIINTICKCDKLIVLSKSWRNFFCRIGIPSEKIEILNNIVIPPVKMARKKESIEVDFLFLGEIGKRKGVYDLLQVIADNKPLFAGKMRLCIGGNLEEKIIKAFIKDNCISDIVTFKGWIKGEEKMQCLNWGDVYVLPSYNEGLPIAILEAMSYSHPVISTNVGGIPEILHSHKNGIMISPGNLDQLKNALLFFIEHPQKILEYGENAYETVQPFFPQNVFNHLKAIYSGLLNEHSQQ</sequence>
<dbReference type="GO" id="GO:0016757">
    <property type="term" value="F:glycosyltransferase activity"/>
    <property type="evidence" value="ECO:0007669"/>
    <property type="project" value="UniProtKB-KW"/>
</dbReference>
<evidence type="ECO:0000256" key="3">
    <source>
        <dbReference type="SAM" id="Phobius"/>
    </source>
</evidence>
<protein>
    <submittedName>
        <fullName evidence="6">Putative teichuronic acid biosynthesis glycosyltransferase TuaC</fullName>
        <ecNumber evidence="6">2.4.-.-</ecNumber>
    </submittedName>
</protein>
<feature type="transmembrane region" description="Helical" evidence="3">
    <location>
        <begin position="58"/>
        <end position="74"/>
    </location>
</feature>
<reference evidence="6" key="1">
    <citation type="submission" date="2019-03" db="EMBL/GenBank/DDBJ databases">
        <title>Single cell metagenomics reveals metabolic interactions within the superorganism composed of flagellate Streblomastix strix and complex community of Bacteroidetes bacteria on its surface.</title>
        <authorList>
            <person name="Treitli S.C."/>
            <person name="Kolisko M."/>
            <person name="Husnik F."/>
            <person name="Keeling P."/>
            <person name="Hampl V."/>
        </authorList>
    </citation>
    <scope>NUCLEOTIDE SEQUENCE</scope>
    <source>
        <strain evidence="6">STM</strain>
    </source>
</reference>
<proteinExistence type="predicted"/>
<evidence type="ECO:0000259" key="4">
    <source>
        <dbReference type="Pfam" id="PF00534"/>
    </source>
</evidence>
<dbReference type="Gene3D" id="3.40.50.2000">
    <property type="entry name" value="Glycogen Phosphorylase B"/>
    <property type="match status" value="2"/>
</dbReference>
<keyword evidence="3" id="KW-1133">Transmembrane helix</keyword>
<keyword evidence="2 6" id="KW-0808">Transferase</keyword>
<evidence type="ECO:0000259" key="5">
    <source>
        <dbReference type="Pfam" id="PF13439"/>
    </source>
</evidence>
<dbReference type="SUPFAM" id="SSF53756">
    <property type="entry name" value="UDP-Glycosyltransferase/glycogen phosphorylase"/>
    <property type="match status" value="1"/>
</dbReference>
<evidence type="ECO:0000313" key="6">
    <source>
        <dbReference type="EMBL" id="KAA6344894.1"/>
    </source>
</evidence>
<dbReference type="Pfam" id="PF13439">
    <property type="entry name" value="Glyco_transf_4"/>
    <property type="match status" value="1"/>
</dbReference>
<dbReference type="InterPro" id="IPR001296">
    <property type="entry name" value="Glyco_trans_1"/>
</dbReference>
<dbReference type="EC" id="2.4.-.-" evidence="6"/>
<dbReference type="PANTHER" id="PTHR12526">
    <property type="entry name" value="GLYCOSYLTRANSFERASE"/>
    <property type="match status" value="1"/>
</dbReference>
<keyword evidence="1 6" id="KW-0328">Glycosyltransferase</keyword>
<dbReference type="PANTHER" id="PTHR12526:SF640">
    <property type="entry name" value="COLANIC ACID BIOSYNTHESIS GLYCOSYLTRANSFERASE WCAL-RELATED"/>
    <property type="match status" value="1"/>
</dbReference>
<dbReference type="AlphaFoldDB" id="A0A5J4SFE3"/>
<evidence type="ECO:0000256" key="2">
    <source>
        <dbReference type="ARBA" id="ARBA00022679"/>
    </source>
</evidence>
<keyword evidence="3" id="KW-0472">Membrane</keyword>
<dbReference type="InterPro" id="IPR028098">
    <property type="entry name" value="Glyco_trans_4-like_N"/>
</dbReference>
<evidence type="ECO:0000256" key="1">
    <source>
        <dbReference type="ARBA" id="ARBA00022676"/>
    </source>
</evidence>
<dbReference type="EMBL" id="SNRY01000195">
    <property type="protein sequence ID" value="KAA6344894.1"/>
    <property type="molecule type" value="Genomic_DNA"/>
</dbReference>
<dbReference type="CDD" id="cd03801">
    <property type="entry name" value="GT4_PimA-like"/>
    <property type="match status" value="1"/>
</dbReference>
<organism evidence="6">
    <name type="scientific">termite gut metagenome</name>
    <dbReference type="NCBI Taxonomy" id="433724"/>
    <lineage>
        <taxon>unclassified sequences</taxon>
        <taxon>metagenomes</taxon>
        <taxon>organismal metagenomes</taxon>
    </lineage>
</organism>
<feature type="domain" description="Glycosyl transferase family 1" evidence="4">
    <location>
        <begin position="182"/>
        <end position="337"/>
    </location>
</feature>
<dbReference type="Pfam" id="PF00534">
    <property type="entry name" value="Glycos_transf_1"/>
    <property type="match status" value="1"/>
</dbReference>
<gene>
    <name evidence="6" type="ORF">EZS27_007490</name>
</gene>
<name>A0A5J4SFE3_9ZZZZ</name>
<keyword evidence="3" id="KW-0812">Transmembrane</keyword>
<accession>A0A5J4SFE3</accession>
<feature type="domain" description="Glycosyltransferase subfamily 4-like N-terminal" evidence="5">
    <location>
        <begin position="56"/>
        <end position="168"/>
    </location>
</feature>